<name>A0A9N9G0A5_9GLOM</name>
<dbReference type="Proteomes" id="UP000789405">
    <property type="component" value="Unassembled WGS sequence"/>
</dbReference>
<comment type="caution">
    <text evidence="1">The sequence shown here is derived from an EMBL/GenBank/DDBJ whole genome shotgun (WGS) entry which is preliminary data.</text>
</comment>
<sequence>TSFICESITEGVEERSSKKELYDFLVINKENEEQEHFTGEASNDFINKEAMNSEFEIDNSEEIDSLDVKKETSDAMILTQKYTMVELELW</sequence>
<evidence type="ECO:0000313" key="2">
    <source>
        <dbReference type="Proteomes" id="UP000789405"/>
    </source>
</evidence>
<keyword evidence="2" id="KW-1185">Reference proteome</keyword>
<organism evidence="1 2">
    <name type="scientific">Dentiscutata erythropus</name>
    <dbReference type="NCBI Taxonomy" id="1348616"/>
    <lineage>
        <taxon>Eukaryota</taxon>
        <taxon>Fungi</taxon>
        <taxon>Fungi incertae sedis</taxon>
        <taxon>Mucoromycota</taxon>
        <taxon>Glomeromycotina</taxon>
        <taxon>Glomeromycetes</taxon>
        <taxon>Diversisporales</taxon>
        <taxon>Gigasporaceae</taxon>
        <taxon>Dentiscutata</taxon>
    </lineage>
</organism>
<dbReference type="AlphaFoldDB" id="A0A9N9G0A5"/>
<dbReference type="EMBL" id="CAJVPY010002728">
    <property type="protein sequence ID" value="CAG8570194.1"/>
    <property type="molecule type" value="Genomic_DNA"/>
</dbReference>
<protein>
    <submittedName>
        <fullName evidence="1">9370_t:CDS:1</fullName>
    </submittedName>
</protein>
<accession>A0A9N9G0A5</accession>
<proteinExistence type="predicted"/>
<gene>
    <name evidence="1" type="ORF">DERYTH_LOCUS6167</name>
</gene>
<reference evidence="1" key="1">
    <citation type="submission" date="2021-06" db="EMBL/GenBank/DDBJ databases">
        <authorList>
            <person name="Kallberg Y."/>
            <person name="Tangrot J."/>
            <person name="Rosling A."/>
        </authorList>
    </citation>
    <scope>NUCLEOTIDE SEQUENCE</scope>
    <source>
        <strain evidence="1">MA453B</strain>
    </source>
</reference>
<evidence type="ECO:0000313" key="1">
    <source>
        <dbReference type="EMBL" id="CAG8570194.1"/>
    </source>
</evidence>
<feature type="non-terminal residue" evidence="1">
    <location>
        <position position="1"/>
    </location>
</feature>